<accession>A0A1H1TMP1</accession>
<keyword evidence="1" id="KW-0732">Signal</keyword>
<name>A0A1H1TMP1_9BRAD</name>
<feature type="signal peptide" evidence="1">
    <location>
        <begin position="1"/>
        <end position="21"/>
    </location>
</feature>
<evidence type="ECO:0000313" key="3">
    <source>
        <dbReference type="Proteomes" id="UP000243904"/>
    </source>
</evidence>
<protein>
    <submittedName>
        <fullName evidence="2">Cysteine rich repeat-containing protein</fullName>
    </submittedName>
</protein>
<organism evidence="2 3">
    <name type="scientific">Bradyrhizobium canariense</name>
    <dbReference type="NCBI Taxonomy" id="255045"/>
    <lineage>
        <taxon>Bacteria</taxon>
        <taxon>Pseudomonadati</taxon>
        <taxon>Pseudomonadota</taxon>
        <taxon>Alphaproteobacteria</taxon>
        <taxon>Hyphomicrobiales</taxon>
        <taxon>Nitrobacteraceae</taxon>
        <taxon>Bradyrhizobium</taxon>
    </lineage>
</organism>
<feature type="chain" id="PRO_5009261294" evidence="1">
    <location>
        <begin position="22"/>
        <end position="81"/>
    </location>
</feature>
<dbReference type="AlphaFoldDB" id="A0A1H1TMP1"/>
<evidence type="ECO:0000256" key="1">
    <source>
        <dbReference type="SAM" id="SignalP"/>
    </source>
</evidence>
<sequence>MHKFFLALSLLSMSVSTSAIAQQQPQQRSGTPEEQAACSRDVQRHCRAVIDQGDFTILACLQQNRTKITKACDQVLKNHGQ</sequence>
<keyword evidence="3" id="KW-1185">Reference proteome</keyword>
<evidence type="ECO:0000313" key="2">
    <source>
        <dbReference type="EMBL" id="SDS61331.1"/>
    </source>
</evidence>
<reference evidence="3" key="1">
    <citation type="submission" date="2016-10" db="EMBL/GenBank/DDBJ databases">
        <authorList>
            <person name="Varghese N."/>
            <person name="Submissions S."/>
        </authorList>
    </citation>
    <scope>NUCLEOTIDE SEQUENCE [LARGE SCALE GENOMIC DNA]</scope>
    <source>
        <strain evidence="3">GAS369</strain>
    </source>
</reference>
<proteinExistence type="predicted"/>
<dbReference type="Proteomes" id="UP000243904">
    <property type="component" value="Chromosome I"/>
</dbReference>
<gene>
    <name evidence="2" type="ORF">SAMN05444158_2606</name>
</gene>
<dbReference type="EMBL" id="LT629750">
    <property type="protein sequence ID" value="SDS61331.1"/>
    <property type="molecule type" value="Genomic_DNA"/>
</dbReference>
<dbReference type="RefSeq" id="WP_100380748.1">
    <property type="nucleotide sequence ID" value="NZ_LT629750.1"/>
</dbReference>